<evidence type="ECO:0000256" key="2">
    <source>
        <dbReference type="ARBA" id="ARBA00022741"/>
    </source>
</evidence>
<dbReference type="InterPro" id="IPR027417">
    <property type="entry name" value="P-loop_NTPase"/>
</dbReference>
<protein>
    <submittedName>
        <fullName evidence="5">ABC transporter ATP-binding protein</fullName>
    </submittedName>
</protein>
<dbReference type="CDD" id="cd03219">
    <property type="entry name" value="ABC_Mj1267_LivG_branched"/>
    <property type="match status" value="1"/>
</dbReference>
<keyword evidence="3 5" id="KW-0067">ATP-binding</keyword>
<dbReference type="Pfam" id="PF00005">
    <property type="entry name" value="ABC_tran"/>
    <property type="match status" value="1"/>
</dbReference>
<comment type="caution">
    <text evidence="5">The sequence shown here is derived from an EMBL/GenBank/DDBJ whole genome shotgun (WGS) entry which is preliminary data.</text>
</comment>
<sequence length="252" mass="27633">MSTSSCILEARGLRKSFGGFVAVSGVDLDVETGNIHALIGPNGAGKSTLFNLLTKFIQPTAGDIRFKGKDITHAPPAAIARLGMVRSFQISSVFLHLTVYENIRVALQAHGRDTWRFWRSERGLHRFDDQVHELVCQVGLEPLIYTRAADLPYGRKRALELATTLALDPELILLDEPMAGMGQEDIERTSALIRSLGGKHTVLMVEHNLKVVADISDRITVLRRGEKIAEGSYDEVAANEEVRSAYMGGAHG</sequence>
<dbReference type="InterPro" id="IPR032823">
    <property type="entry name" value="BCA_ABC_TP_C"/>
</dbReference>
<dbReference type="GO" id="GO:0005524">
    <property type="term" value="F:ATP binding"/>
    <property type="evidence" value="ECO:0007669"/>
    <property type="project" value="UniProtKB-KW"/>
</dbReference>
<dbReference type="PANTHER" id="PTHR45772:SF3">
    <property type="entry name" value="ABC TRANSPORTER ATP-BINDING PROTEIN"/>
    <property type="match status" value="1"/>
</dbReference>
<name>A0A5D4H2N3_9HYPH</name>
<reference evidence="5 6" key="2">
    <citation type="submission" date="2019-09" db="EMBL/GenBank/DDBJ databases">
        <title>Mesorhizobium sp. MaA-C15 isolated from Microcystis aeruginosa.</title>
        <authorList>
            <person name="Jeong S.E."/>
            <person name="Jin H.M."/>
            <person name="Jeon C.O."/>
        </authorList>
    </citation>
    <scope>NUCLEOTIDE SEQUENCE [LARGE SCALE GENOMIC DNA]</scope>
    <source>
        <strain evidence="5 6">MaA-C15</strain>
    </source>
</reference>
<dbReference type="PANTHER" id="PTHR45772">
    <property type="entry name" value="CONSERVED COMPONENT OF ABC TRANSPORTER FOR NATURAL AMINO ACIDS-RELATED"/>
    <property type="match status" value="1"/>
</dbReference>
<dbReference type="Proteomes" id="UP000323258">
    <property type="component" value="Unassembled WGS sequence"/>
</dbReference>
<dbReference type="SUPFAM" id="SSF52540">
    <property type="entry name" value="P-loop containing nucleoside triphosphate hydrolases"/>
    <property type="match status" value="1"/>
</dbReference>
<dbReference type="GO" id="GO:0005886">
    <property type="term" value="C:plasma membrane"/>
    <property type="evidence" value="ECO:0007669"/>
    <property type="project" value="TreeGrafter"/>
</dbReference>
<dbReference type="AlphaFoldDB" id="A0A5D4H2N3"/>
<organism evidence="5 6">
    <name type="scientific">Neoaquamicrobium microcysteis</name>
    <dbReference type="NCBI Taxonomy" id="2682781"/>
    <lineage>
        <taxon>Bacteria</taxon>
        <taxon>Pseudomonadati</taxon>
        <taxon>Pseudomonadota</taxon>
        <taxon>Alphaproteobacteria</taxon>
        <taxon>Hyphomicrobiales</taxon>
        <taxon>Phyllobacteriaceae</taxon>
        <taxon>Neoaquamicrobium</taxon>
    </lineage>
</organism>
<accession>A0A5D4H2N3</accession>
<dbReference type="InterPro" id="IPR051120">
    <property type="entry name" value="ABC_AA/LPS_Transport"/>
</dbReference>
<keyword evidence="2" id="KW-0547">Nucleotide-binding</keyword>
<feature type="domain" description="ABC transporter" evidence="4">
    <location>
        <begin position="8"/>
        <end position="249"/>
    </location>
</feature>
<dbReference type="FunFam" id="3.40.50.300:FF:000421">
    <property type="entry name" value="Branched-chain amino acid ABC transporter ATP-binding protein"/>
    <property type="match status" value="1"/>
</dbReference>
<keyword evidence="6" id="KW-1185">Reference proteome</keyword>
<evidence type="ECO:0000256" key="1">
    <source>
        <dbReference type="ARBA" id="ARBA00022448"/>
    </source>
</evidence>
<gene>
    <name evidence="5" type="ORF">FY036_05475</name>
</gene>
<keyword evidence="1" id="KW-0813">Transport</keyword>
<dbReference type="Pfam" id="PF12399">
    <property type="entry name" value="BCA_ABC_TP_C"/>
    <property type="match status" value="1"/>
</dbReference>
<evidence type="ECO:0000313" key="6">
    <source>
        <dbReference type="Proteomes" id="UP000323258"/>
    </source>
</evidence>
<dbReference type="EMBL" id="VSZS01000056">
    <property type="protein sequence ID" value="TYR34349.1"/>
    <property type="molecule type" value="Genomic_DNA"/>
</dbReference>
<reference evidence="5 6" key="1">
    <citation type="submission" date="2019-08" db="EMBL/GenBank/DDBJ databases">
        <authorList>
            <person name="Seo Y.L."/>
        </authorList>
    </citation>
    <scope>NUCLEOTIDE SEQUENCE [LARGE SCALE GENOMIC DNA]</scope>
    <source>
        <strain evidence="5 6">MaA-C15</strain>
    </source>
</reference>
<dbReference type="InterPro" id="IPR003439">
    <property type="entry name" value="ABC_transporter-like_ATP-bd"/>
</dbReference>
<dbReference type="OrthoDB" id="9780942at2"/>
<dbReference type="PROSITE" id="PS50893">
    <property type="entry name" value="ABC_TRANSPORTER_2"/>
    <property type="match status" value="1"/>
</dbReference>
<dbReference type="Gene3D" id="3.40.50.300">
    <property type="entry name" value="P-loop containing nucleotide triphosphate hydrolases"/>
    <property type="match status" value="1"/>
</dbReference>
<proteinExistence type="predicted"/>
<dbReference type="SMART" id="SM00382">
    <property type="entry name" value="AAA"/>
    <property type="match status" value="1"/>
</dbReference>
<evidence type="ECO:0000256" key="3">
    <source>
        <dbReference type="ARBA" id="ARBA00022840"/>
    </source>
</evidence>
<dbReference type="GO" id="GO:0016887">
    <property type="term" value="F:ATP hydrolysis activity"/>
    <property type="evidence" value="ECO:0007669"/>
    <property type="project" value="InterPro"/>
</dbReference>
<dbReference type="InterPro" id="IPR003593">
    <property type="entry name" value="AAA+_ATPase"/>
</dbReference>
<dbReference type="RefSeq" id="WP_148913688.1">
    <property type="nucleotide sequence ID" value="NZ_VSZS01000056.1"/>
</dbReference>
<evidence type="ECO:0000259" key="4">
    <source>
        <dbReference type="PROSITE" id="PS50893"/>
    </source>
</evidence>
<evidence type="ECO:0000313" key="5">
    <source>
        <dbReference type="EMBL" id="TYR34349.1"/>
    </source>
</evidence>